<gene>
    <name evidence="1" type="ORF">O181_049467</name>
</gene>
<evidence type="ECO:0000313" key="2">
    <source>
        <dbReference type="Proteomes" id="UP000765509"/>
    </source>
</evidence>
<dbReference type="AlphaFoldDB" id="A0A9Q3DX21"/>
<reference evidence="1" key="1">
    <citation type="submission" date="2021-03" db="EMBL/GenBank/DDBJ databases">
        <title>Draft genome sequence of rust myrtle Austropuccinia psidii MF-1, a brazilian biotype.</title>
        <authorList>
            <person name="Quecine M.C."/>
            <person name="Pachon D.M.R."/>
            <person name="Bonatelli M.L."/>
            <person name="Correr F.H."/>
            <person name="Franceschini L.M."/>
            <person name="Leite T.F."/>
            <person name="Margarido G.R.A."/>
            <person name="Almeida C.A."/>
            <person name="Ferrarezi J.A."/>
            <person name="Labate C.A."/>
        </authorList>
    </citation>
    <scope>NUCLEOTIDE SEQUENCE</scope>
    <source>
        <strain evidence="1">MF-1</strain>
    </source>
</reference>
<proteinExistence type="predicted"/>
<comment type="caution">
    <text evidence="1">The sequence shown here is derived from an EMBL/GenBank/DDBJ whole genome shotgun (WGS) entry which is preliminary data.</text>
</comment>
<dbReference type="EMBL" id="AVOT02021126">
    <property type="protein sequence ID" value="MBW0509752.1"/>
    <property type="molecule type" value="Genomic_DNA"/>
</dbReference>
<evidence type="ECO:0000313" key="1">
    <source>
        <dbReference type="EMBL" id="MBW0509752.1"/>
    </source>
</evidence>
<accession>A0A9Q3DX21</accession>
<sequence>MPRVVNAWNNAHKQEYINSIEDIARRTKIVRELSRLDISSTNQPFLKKYKHREPSKPNNTNEQRKCHEFGIIAHFAKKGVEEED</sequence>
<name>A0A9Q3DX21_9BASI</name>
<dbReference type="Proteomes" id="UP000765509">
    <property type="component" value="Unassembled WGS sequence"/>
</dbReference>
<keyword evidence="2" id="KW-1185">Reference proteome</keyword>
<protein>
    <submittedName>
        <fullName evidence="1">Uncharacterized protein</fullName>
    </submittedName>
</protein>
<organism evidence="1 2">
    <name type="scientific">Austropuccinia psidii MF-1</name>
    <dbReference type="NCBI Taxonomy" id="1389203"/>
    <lineage>
        <taxon>Eukaryota</taxon>
        <taxon>Fungi</taxon>
        <taxon>Dikarya</taxon>
        <taxon>Basidiomycota</taxon>
        <taxon>Pucciniomycotina</taxon>
        <taxon>Pucciniomycetes</taxon>
        <taxon>Pucciniales</taxon>
        <taxon>Sphaerophragmiaceae</taxon>
        <taxon>Austropuccinia</taxon>
    </lineage>
</organism>